<keyword evidence="2" id="KW-0479">Metal-binding</keyword>
<evidence type="ECO:0000256" key="2">
    <source>
        <dbReference type="ARBA" id="ARBA00022723"/>
    </source>
</evidence>
<dbReference type="EMBL" id="MHLB01000033">
    <property type="protein sequence ID" value="OGZ01699.1"/>
    <property type="molecule type" value="Genomic_DNA"/>
</dbReference>
<evidence type="ECO:0000259" key="7">
    <source>
        <dbReference type="PROSITE" id="PS51880"/>
    </source>
</evidence>
<dbReference type="InterPro" id="IPR013029">
    <property type="entry name" value="YchF_C"/>
</dbReference>
<evidence type="ECO:0000256" key="4">
    <source>
        <dbReference type="ARBA" id="ARBA00022840"/>
    </source>
</evidence>
<reference evidence="8 9" key="1">
    <citation type="journal article" date="2016" name="Nat. Commun.">
        <title>Thousands of microbial genomes shed light on interconnected biogeochemical processes in an aquifer system.</title>
        <authorList>
            <person name="Anantharaman K."/>
            <person name="Brown C.T."/>
            <person name="Hug L.A."/>
            <person name="Sharon I."/>
            <person name="Castelle C.J."/>
            <person name="Probst A.J."/>
            <person name="Thomas B.C."/>
            <person name="Singh A."/>
            <person name="Wilkins M.J."/>
            <person name="Karaoz U."/>
            <person name="Brodie E.L."/>
            <person name="Williams K.H."/>
            <person name="Hubbard S.S."/>
            <person name="Banfield J.F."/>
        </authorList>
    </citation>
    <scope>NUCLEOTIDE SEQUENCE [LARGE SCALE GENOMIC DNA]</scope>
</reference>
<dbReference type="GO" id="GO:0005737">
    <property type="term" value="C:cytoplasm"/>
    <property type="evidence" value="ECO:0007669"/>
    <property type="project" value="TreeGrafter"/>
</dbReference>
<sequence>MKLSLAIVGMPNVGKSTLFKILTNQDITIANYPFATIDPNVGVVAVPDERLTKLTHLSDSKKTIPAVVEFYDIAGLVKGANQGEGLGNQFLSHIRECQAIVVVLRVFPDPDILHVENSVDPPRDMDIINTELVLKDLETVEKRLKKAEGEAHTGDKKAIEIRDALLTVKRWLEAGEMLFSKSKLESYSNVLENIGIRELQLLTAKKQLYLLNGNESDAAGDVTEKIKALSADYLVMDLKSATDIAPLIRKGYEILDLISFFTTGEDETRAWTIARGMKAPQASGVIHTDFEKKFIRAEVIGTDKLLEVGGWSKAKQKGQLRLEGKEYVMQDGDVIEVRHG</sequence>
<protein>
    <recommendedName>
        <fullName evidence="10">Redox-regulated ATPase YchF</fullName>
    </recommendedName>
</protein>
<dbReference type="InterPro" id="IPR027417">
    <property type="entry name" value="P-loop_NTPase"/>
</dbReference>
<dbReference type="SUPFAM" id="SSF52540">
    <property type="entry name" value="P-loop containing nucleoside triphosphate hydrolases"/>
    <property type="match status" value="1"/>
</dbReference>
<name>A0A1G2CK23_9BACT</name>
<dbReference type="GO" id="GO:0005524">
    <property type="term" value="F:ATP binding"/>
    <property type="evidence" value="ECO:0007669"/>
    <property type="project" value="UniProtKB-KW"/>
</dbReference>
<comment type="cofactor">
    <cofactor evidence="1">
        <name>Mg(2+)</name>
        <dbReference type="ChEBI" id="CHEBI:18420"/>
    </cofactor>
</comment>
<evidence type="ECO:0000313" key="8">
    <source>
        <dbReference type="EMBL" id="OGZ01699.1"/>
    </source>
</evidence>
<evidence type="ECO:0008006" key="10">
    <source>
        <dbReference type="Google" id="ProtNLM"/>
    </source>
</evidence>
<dbReference type="AlphaFoldDB" id="A0A1G2CK23"/>
<dbReference type="InterPro" id="IPR031167">
    <property type="entry name" value="G_OBG"/>
</dbReference>
<dbReference type="GO" id="GO:0046872">
    <property type="term" value="F:metal ion binding"/>
    <property type="evidence" value="ECO:0007669"/>
    <property type="project" value="UniProtKB-KW"/>
</dbReference>
<keyword evidence="4" id="KW-0067">ATP-binding</keyword>
<comment type="caution">
    <text evidence="8">The sequence shown here is derived from an EMBL/GenBank/DDBJ whole genome shotgun (WGS) entry which is preliminary data.</text>
</comment>
<evidence type="ECO:0000256" key="5">
    <source>
        <dbReference type="ARBA" id="ARBA00022842"/>
    </source>
</evidence>
<feature type="domain" description="TGS" evidence="7">
    <location>
        <begin position="256"/>
        <end position="339"/>
    </location>
</feature>
<dbReference type="FunFam" id="3.10.20.30:FF:000001">
    <property type="entry name" value="Ribosome-binding ATPase YchF"/>
    <property type="match status" value="1"/>
</dbReference>
<dbReference type="Pfam" id="PF01926">
    <property type="entry name" value="MMR_HSR1"/>
    <property type="match status" value="1"/>
</dbReference>
<gene>
    <name evidence="8" type="ORF">A2946_01390</name>
</gene>
<evidence type="ECO:0000259" key="6">
    <source>
        <dbReference type="PROSITE" id="PS51710"/>
    </source>
</evidence>
<organism evidence="8 9">
    <name type="scientific">Candidatus Liptonbacteria bacterium RIFCSPLOWO2_01_FULL_53_13</name>
    <dbReference type="NCBI Taxonomy" id="1798651"/>
    <lineage>
        <taxon>Bacteria</taxon>
        <taxon>Candidatus Liptoniibacteriota</taxon>
    </lineage>
</organism>
<dbReference type="InterPro" id="IPR004396">
    <property type="entry name" value="ATPase_YchF/OLA1"/>
</dbReference>
<dbReference type="InterPro" id="IPR012675">
    <property type="entry name" value="Beta-grasp_dom_sf"/>
</dbReference>
<evidence type="ECO:0000256" key="1">
    <source>
        <dbReference type="ARBA" id="ARBA00001946"/>
    </source>
</evidence>
<evidence type="ECO:0000313" key="9">
    <source>
        <dbReference type="Proteomes" id="UP000178348"/>
    </source>
</evidence>
<dbReference type="Proteomes" id="UP000178348">
    <property type="component" value="Unassembled WGS sequence"/>
</dbReference>
<dbReference type="PANTHER" id="PTHR23305">
    <property type="entry name" value="OBG GTPASE FAMILY"/>
    <property type="match status" value="1"/>
</dbReference>
<dbReference type="Gene3D" id="3.10.20.30">
    <property type="match status" value="1"/>
</dbReference>
<keyword evidence="5" id="KW-0460">Magnesium</keyword>
<dbReference type="InterPro" id="IPR004095">
    <property type="entry name" value="TGS"/>
</dbReference>
<dbReference type="GO" id="GO:0016887">
    <property type="term" value="F:ATP hydrolysis activity"/>
    <property type="evidence" value="ECO:0007669"/>
    <property type="project" value="InterPro"/>
</dbReference>
<dbReference type="InterPro" id="IPR012676">
    <property type="entry name" value="TGS-like"/>
</dbReference>
<feature type="domain" description="OBG-type G" evidence="6">
    <location>
        <begin position="3"/>
        <end position="256"/>
    </location>
</feature>
<evidence type="ECO:0000256" key="3">
    <source>
        <dbReference type="ARBA" id="ARBA00022741"/>
    </source>
</evidence>
<dbReference type="Gene3D" id="3.40.50.300">
    <property type="entry name" value="P-loop containing nucleotide triphosphate hydrolases"/>
    <property type="match status" value="1"/>
</dbReference>
<keyword evidence="3" id="KW-0547">Nucleotide-binding</keyword>
<dbReference type="GO" id="GO:0005525">
    <property type="term" value="F:GTP binding"/>
    <property type="evidence" value="ECO:0007669"/>
    <property type="project" value="InterPro"/>
</dbReference>
<dbReference type="PIRSF" id="PIRSF006641">
    <property type="entry name" value="CHP00092"/>
    <property type="match status" value="1"/>
</dbReference>
<dbReference type="PROSITE" id="PS51710">
    <property type="entry name" value="G_OBG"/>
    <property type="match status" value="1"/>
</dbReference>
<dbReference type="Pfam" id="PF06071">
    <property type="entry name" value="YchF-GTPase_C"/>
    <property type="match status" value="1"/>
</dbReference>
<dbReference type="CDD" id="cd04867">
    <property type="entry name" value="TGS_YchF_OLA1"/>
    <property type="match status" value="1"/>
</dbReference>
<dbReference type="PANTHER" id="PTHR23305:SF18">
    <property type="entry name" value="OBG-TYPE G DOMAIN-CONTAINING PROTEIN"/>
    <property type="match status" value="1"/>
</dbReference>
<accession>A0A1G2CK23</accession>
<dbReference type="InterPro" id="IPR006073">
    <property type="entry name" value="GTP-bd"/>
</dbReference>
<dbReference type="PROSITE" id="PS51880">
    <property type="entry name" value="TGS"/>
    <property type="match status" value="1"/>
</dbReference>
<proteinExistence type="predicted"/>
<dbReference type="PRINTS" id="PR00326">
    <property type="entry name" value="GTP1OBG"/>
</dbReference>
<dbReference type="SUPFAM" id="SSF81271">
    <property type="entry name" value="TGS-like"/>
    <property type="match status" value="1"/>
</dbReference>